<gene>
    <name evidence="1" type="ORF">ACFSJD_20430</name>
</gene>
<dbReference type="RefSeq" id="WP_344723513.1">
    <property type="nucleotide sequence ID" value="NZ_BAAAUS010000020.1"/>
</dbReference>
<comment type="caution">
    <text evidence="1">The sequence shown here is derived from an EMBL/GenBank/DDBJ whole genome shotgun (WGS) entry which is preliminary data.</text>
</comment>
<reference evidence="2" key="1">
    <citation type="journal article" date="2019" name="Int. J. Syst. Evol. Microbiol.">
        <title>The Global Catalogue of Microorganisms (GCM) 10K type strain sequencing project: providing services to taxonomists for standard genome sequencing and annotation.</title>
        <authorList>
            <consortium name="The Broad Institute Genomics Platform"/>
            <consortium name="The Broad Institute Genome Sequencing Center for Infectious Disease"/>
            <person name="Wu L."/>
            <person name="Ma J."/>
        </authorList>
    </citation>
    <scope>NUCLEOTIDE SEQUENCE [LARGE SCALE GENOMIC DNA]</scope>
    <source>
        <strain evidence="2">CCM 7043</strain>
    </source>
</reference>
<evidence type="ECO:0000313" key="2">
    <source>
        <dbReference type="Proteomes" id="UP001597114"/>
    </source>
</evidence>
<dbReference type="Proteomes" id="UP001597114">
    <property type="component" value="Unassembled WGS sequence"/>
</dbReference>
<keyword evidence="2" id="KW-1185">Reference proteome</keyword>
<dbReference type="EMBL" id="JBHUCO010000021">
    <property type="protein sequence ID" value="MFD1519874.1"/>
    <property type="molecule type" value="Genomic_DNA"/>
</dbReference>
<accession>A0ABW4EWF6</accession>
<protein>
    <recommendedName>
        <fullName evidence="3">Pentapeptide repeat-containing protein</fullName>
    </recommendedName>
</protein>
<sequence length="303" mass="33413">MSLLQLSLATAAFMGGVVALTVAYRKQLLAEAAHELALAQESREDTRVFNERFGSATVQLGHEKSAVRLAGVYAIAGLADDWLAQRQTCVDVLCAYLRMPYNPADSPPGGAEVRRTIIRSIADHLRPDSLTSASWAGLTLNFTGALLDSPNFVNADFRGAAVLFDRAIFIGRRASFYRARVEGSTLFFRHAKFECNDLSFEAATIGPKAILNFEGSEFGPIAFRFTDAKIRDSRISLIEAQLRCTVDTSRMEISDSVFAHSTDWRPPPLISSYAAVESHDDPWREYGPPRNMGHRVLNPEPAE</sequence>
<organism evidence="1 2">
    <name type="scientific">Pseudonocardia yunnanensis</name>
    <dbReference type="NCBI Taxonomy" id="58107"/>
    <lineage>
        <taxon>Bacteria</taxon>
        <taxon>Bacillati</taxon>
        <taxon>Actinomycetota</taxon>
        <taxon>Actinomycetes</taxon>
        <taxon>Pseudonocardiales</taxon>
        <taxon>Pseudonocardiaceae</taxon>
        <taxon>Pseudonocardia</taxon>
    </lineage>
</organism>
<name>A0ABW4EWF6_9PSEU</name>
<evidence type="ECO:0008006" key="3">
    <source>
        <dbReference type="Google" id="ProtNLM"/>
    </source>
</evidence>
<proteinExistence type="predicted"/>
<evidence type="ECO:0000313" key="1">
    <source>
        <dbReference type="EMBL" id="MFD1519874.1"/>
    </source>
</evidence>